<evidence type="ECO:0000313" key="1">
    <source>
        <dbReference type="EMBL" id="VDN23302.1"/>
    </source>
</evidence>
<keyword evidence="2" id="KW-1185">Reference proteome</keyword>
<dbReference type="OrthoDB" id="6222656at2759"/>
<dbReference type="EMBL" id="UYRU01073335">
    <property type="protein sequence ID" value="VDN23302.1"/>
    <property type="molecule type" value="Genomic_DNA"/>
</dbReference>
<dbReference type="Proteomes" id="UP000281553">
    <property type="component" value="Unassembled WGS sequence"/>
</dbReference>
<proteinExistence type="predicted"/>
<organism evidence="1 2">
    <name type="scientific">Dibothriocephalus latus</name>
    <name type="common">Fish tapeworm</name>
    <name type="synonym">Diphyllobothrium latum</name>
    <dbReference type="NCBI Taxonomy" id="60516"/>
    <lineage>
        <taxon>Eukaryota</taxon>
        <taxon>Metazoa</taxon>
        <taxon>Spiralia</taxon>
        <taxon>Lophotrochozoa</taxon>
        <taxon>Platyhelminthes</taxon>
        <taxon>Cestoda</taxon>
        <taxon>Eucestoda</taxon>
        <taxon>Diphyllobothriidea</taxon>
        <taxon>Diphyllobothriidae</taxon>
        <taxon>Dibothriocephalus</taxon>
    </lineage>
</organism>
<reference evidence="1 2" key="1">
    <citation type="submission" date="2018-11" db="EMBL/GenBank/DDBJ databases">
        <authorList>
            <consortium name="Pathogen Informatics"/>
        </authorList>
    </citation>
    <scope>NUCLEOTIDE SEQUENCE [LARGE SCALE GENOMIC DNA]</scope>
</reference>
<gene>
    <name evidence="1" type="ORF">DILT_LOCUS14233</name>
</gene>
<accession>A0A3P7PU49</accession>
<protein>
    <submittedName>
        <fullName evidence="1">Uncharacterized protein</fullName>
    </submittedName>
</protein>
<evidence type="ECO:0000313" key="2">
    <source>
        <dbReference type="Proteomes" id="UP000281553"/>
    </source>
</evidence>
<sequence>MPTVTVDEISNGNIRVTVLIDKVQAPRTLKSTFGGGVEGRFFPDPSAGDGVACFTQPLSNGQVKCQLEPCYGVMILFIYSVIPCTPNRESVIKFAGSYLIHQVNQRDICWTPPVDLTSSDLKL</sequence>
<name>A0A3P7PU49_DIBLA</name>
<dbReference type="AlphaFoldDB" id="A0A3P7PU49"/>